<name>A0A164XIM8_9AGAM</name>
<evidence type="ECO:0000256" key="4">
    <source>
        <dbReference type="ARBA" id="ARBA00022737"/>
    </source>
</evidence>
<evidence type="ECO:0000313" key="10">
    <source>
        <dbReference type="Proteomes" id="UP000076722"/>
    </source>
</evidence>
<evidence type="ECO:0000313" key="9">
    <source>
        <dbReference type="EMBL" id="KZS96020.1"/>
    </source>
</evidence>
<feature type="domain" description="RING-type" evidence="8">
    <location>
        <begin position="205"/>
        <end position="525"/>
    </location>
</feature>
<protein>
    <recommendedName>
        <fullName evidence="8">RING-type domain-containing protein</fullName>
    </recommendedName>
</protein>
<dbReference type="InterPro" id="IPR044066">
    <property type="entry name" value="TRIAD_supradom"/>
</dbReference>
<evidence type="ECO:0000256" key="2">
    <source>
        <dbReference type="ARBA" id="ARBA00022679"/>
    </source>
</evidence>
<reference evidence="9 10" key="1">
    <citation type="journal article" date="2016" name="Mol. Biol. Evol.">
        <title>Comparative Genomics of Early-Diverging Mushroom-Forming Fungi Provides Insights into the Origins of Lignocellulose Decay Capabilities.</title>
        <authorList>
            <person name="Nagy L.G."/>
            <person name="Riley R."/>
            <person name="Tritt A."/>
            <person name="Adam C."/>
            <person name="Daum C."/>
            <person name="Floudas D."/>
            <person name="Sun H."/>
            <person name="Yadav J.S."/>
            <person name="Pangilinan J."/>
            <person name="Larsson K.H."/>
            <person name="Matsuura K."/>
            <person name="Barry K."/>
            <person name="Labutti K."/>
            <person name="Kuo R."/>
            <person name="Ohm R.A."/>
            <person name="Bhattacharya S.S."/>
            <person name="Shirouzu T."/>
            <person name="Yoshinaga Y."/>
            <person name="Martin F.M."/>
            <person name="Grigoriev I.V."/>
            <person name="Hibbett D.S."/>
        </authorList>
    </citation>
    <scope>NUCLEOTIDE SEQUENCE [LARGE SCALE GENOMIC DNA]</scope>
    <source>
        <strain evidence="9 10">HHB9708</strain>
    </source>
</reference>
<evidence type="ECO:0000256" key="1">
    <source>
        <dbReference type="ARBA" id="ARBA00004906"/>
    </source>
</evidence>
<dbReference type="GO" id="GO:0008270">
    <property type="term" value="F:zinc ion binding"/>
    <property type="evidence" value="ECO:0007669"/>
    <property type="project" value="UniProtKB-KW"/>
</dbReference>
<sequence>MPLPAFLSRFSSSRSNSRPELSEAQLGEYNSYLSILAEIFPEERVAVLRDLLLSAEYSQESKLYAVSNALIENPVQPGEVRLNYGKLDDWQRIRSSGYKKAVQNALYEEWKSLSKSTIKTVLVENNYSYTKTRTSLAAIASKSWRVSFTNWLSKRAPPPARPPRIVTHNQELADEIFQLLKANTSEQDLRLAREVNAAEYEAADSLLECQCCYIDYAWEELRACGNGHFSCRTCISKIVEESLFGQGSAVDFSRSLIKCISVTGNEPCAFSMPTSDLRAVLPEEIWSALEERCANEALRESGVESQVTRCPFCSYAVIDKVVLPYRFRKEARELYNSLSPWILLASSLTLFLRYRLILVSAMPLVLGRALLSSFWNLPSLVYPLPNRFFESRIWQLQRRLGRCRQIGRPVVFRCRNNTCSKSSCRNCLQEWVGFHDCQDSKESLRLYVERAQAEAIKRTVRISIISQSISSLTQYDQCPNCGVSFVKESGCNKMVCVCGYAMCYLCRADVRVEKYNHFCPHFRAIPGRPCADCTRCNLYEAENESAILKAAASMAKEEWIAARGSGRSVKGSEGPDVWDEVKRKLTNFRPYDLTTWSMNGAIDWTLLSLVEW</sequence>
<keyword evidence="5" id="KW-0863">Zinc-finger</keyword>
<dbReference type="Pfam" id="PF26191">
    <property type="entry name" value="RING-HC_RBR_RNF216"/>
    <property type="match status" value="1"/>
</dbReference>
<proteinExistence type="predicted"/>
<evidence type="ECO:0000256" key="6">
    <source>
        <dbReference type="ARBA" id="ARBA00022786"/>
    </source>
</evidence>
<dbReference type="InterPro" id="IPR047544">
    <property type="entry name" value="RING-HC_RBR_RNF216"/>
</dbReference>
<evidence type="ECO:0000259" key="8">
    <source>
        <dbReference type="PROSITE" id="PS51873"/>
    </source>
</evidence>
<dbReference type="PROSITE" id="PS51873">
    <property type="entry name" value="TRIAD"/>
    <property type="match status" value="1"/>
</dbReference>
<accession>A0A164XIM8</accession>
<dbReference type="PANTHER" id="PTHR22770">
    <property type="entry name" value="UBIQUITIN CONJUGATING ENZYME 7 INTERACTING PROTEIN-RELATED"/>
    <property type="match status" value="1"/>
</dbReference>
<gene>
    <name evidence="9" type="ORF">SISNIDRAFT_464276</name>
</gene>
<dbReference type="Proteomes" id="UP000076722">
    <property type="component" value="Unassembled WGS sequence"/>
</dbReference>
<dbReference type="GO" id="GO:0016740">
    <property type="term" value="F:transferase activity"/>
    <property type="evidence" value="ECO:0007669"/>
    <property type="project" value="UniProtKB-KW"/>
</dbReference>
<evidence type="ECO:0000256" key="3">
    <source>
        <dbReference type="ARBA" id="ARBA00022723"/>
    </source>
</evidence>
<dbReference type="SUPFAM" id="SSF57850">
    <property type="entry name" value="RING/U-box"/>
    <property type="match status" value="1"/>
</dbReference>
<comment type="pathway">
    <text evidence="1">Protein modification; protein ubiquitination.</text>
</comment>
<dbReference type="Pfam" id="PF26112">
    <property type="entry name" value="UBA_RNF216"/>
    <property type="match status" value="1"/>
</dbReference>
<dbReference type="InterPro" id="IPR058758">
    <property type="entry name" value="UBA_RNF216"/>
</dbReference>
<dbReference type="InterPro" id="IPR047546">
    <property type="entry name" value="Rcat_RBR_RNF216"/>
</dbReference>
<keyword evidence="3" id="KW-0479">Metal-binding</keyword>
<evidence type="ECO:0000256" key="5">
    <source>
        <dbReference type="ARBA" id="ARBA00022771"/>
    </source>
</evidence>
<dbReference type="EMBL" id="KV419400">
    <property type="protein sequence ID" value="KZS96020.1"/>
    <property type="molecule type" value="Genomic_DNA"/>
</dbReference>
<dbReference type="PANTHER" id="PTHR22770:SF42">
    <property type="entry name" value="FINGER PROTEIN (ZIN), PUTATIVE (AFU_ORTHOLOGUE AFUA_4G03910)-RELATED"/>
    <property type="match status" value="1"/>
</dbReference>
<dbReference type="InterPro" id="IPR051628">
    <property type="entry name" value="LUBAC_E3_Ligases"/>
</dbReference>
<keyword evidence="10" id="KW-1185">Reference proteome</keyword>
<dbReference type="Gene3D" id="1.20.120.1750">
    <property type="match status" value="1"/>
</dbReference>
<evidence type="ECO:0000256" key="7">
    <source>
        <dbReference type="ARBA" id="ARBA00022833"/>
    </source>
</evidence>
<keyword evidence="4" id="KW-0677">Repeat</keyword>
<keyword evidence="6" id="KW-0833">Ubl conjugation pathway</keyword>
<dbReference type="CDD" id="cd20353">
    <property type="entry name" value="Rcat_RBR_RNF216"/>
    <property type="match status" value="1"/>
</dbReference>
<keyword evidence="2" id="KW-0808">Transferase</keyword>
<keyword evidence="7" id="KW-0862">Zinc</keyword>
<dbReference type="AlphaFoldDB" id="A0A164XIM8"/>
<organism evidence="9 10">
    <name type="scientific">Sistotremastrum niveocremeum HHB9708</name>
    <dbReference type="NCBI Taxonomy" id="1314777"/>
    <lineage>
        <taxon>Eukaryota</taxon>
        <taxon>Fungi</taxon>
        <taxon>Dikarya</taxon>
        <taxon>Basidiomycota</taxon>
        <taxon>Agaricomycotina</taxon>
        <taxon>Agaricomycetes</taxon>
        <taxon>Sistotremastrales</taxon>
        <taxon>Sistotremastraceae</taxon>
        <taxon>Sertulicium</taxon>
        <taxon>Sertulicium niveocremeum</taxon>
    </lineage>
</organism>
<dbReference type="OrthoDB" id="9977870at2759"/>
<dbReference type="Pfam" id="PF26200">
    <property type="entry name" value="Rcat_RNF216"/>
    <property type="match status" value="1"/>
</dbReference>
<dbReference type="STRING" id="1314777.A0A164XIM8"/>